<evidence type="ECO:0000256" key="3">
    <source>
        <dbReference type="ARBA" id="ARBA00022840"/>
    </source>
</evidence>
<dbReference type="UniPathway" id="UPA00241">
    <property type="reaction ID" value="UER00356"/>
</dbReference>
<gene>
    <name evidence="5" type="primary">coaE</name>
    <name evidence="7" type="ORF">SAMN06265350_10625</name>
</gene>
<organism evidence="7 8">
    <name type="scientific">Solitalea koreensis</name>
    <dbReference type="NCBI Taxonomy" id="543615"/>
    <lineage>
        <taxon>Bacteria</taxon>
        <taxon>Pseudomonadati</taxon>
        <taxon>Bacteroidota</taxon>
        <taxon>Sphingobacteriia</taxon>
        <taxon>Sphingobacteriales</taxon>
        <taxon>Sphingobacteriaceae</taxon>
        <taxon>Solitalea</taxon>
    </lineage>
</organism>
<evidence type="ECO:0000313" key="7">
    <source>
        <dbReference type="EMBL" id="SMO67611.1"/>
    </source>
</evidence>
<accession>A0A521D945</accession>
<dbReference type="InterPro" id="IPR027417">
    <property type="entry name" value="P-loop_NTPase"/>
</dbReference>
<keyword evidence="5" id="KW-0963">Cytoplasm</keyword>
<comment type="function">
    <text evidence="5">Catalyzes the phosphorylation of the 3'-hydroxyl group of dephosphocoenzyme A to form coenzyme A.</text>
</comment>
<evidence type="ECO:0000256" key="4">
    <source>
        <dbReference type="ARBA" id="ARBA00022993"/>
    </source>
</evidence>
<dbReference type="InterPro" id="IPR001977">
    <property type="entry name" value="Depp_CoAkinase"/>
</dbReference>
<keyword evidence="8" id="KW-1185">Reference proteome</keyword>
<dbReference type="EC" id="2.7.1.24" evidence="5 6"/>
<comment type="subcellular location">
    <subcellularLocation>
        <location evidence="5">Cytoplasm</location>
    </subcellularLocation>
</comment>
<sequence length="197" mass="22211">MLKIGITGGIGSGKSTVSKIFALLGIPVFYADEQAKSLMTTDALLIQAIKANFGEDVYDEHGKLYRAKLASIVFNDAAQLKLLNSLVHPAVINAGERWVKQQMNCPYVIKEAALMFESNSYKYNDYNLIITAPEDLRIQRVMLRDAASEEQVRSRIEHQMPENEKIKMADFIINNDETIAVIPQIMALHHRFTKQLV</sequence>
<dbReference type="GO" id="GO:0005524">
    <property type="term" value="F:ATP binding"/>
    <property type="evidence" value="ECO:0007669"/>
    <property type="project" value="UniProtKB-UniRule"/>
</dbReference>
<dbReference type="PANTHER" id="PTHR10695">
    <property type="entry name" value="DEPHOSPHO-COA KINASE-RELATED"/>
    <property type="match status" value="1"/>
</dbReference>
<dbReference type="GO" id="GO:0004140">
    <property type="term" value="F:dephospho-CoA kinase activity"/>
    <property type="evidence" value="ECO:0007669"/>
    <property type="project" value="UniProtKB-UniRule"/>
</dbReference>
<dbReference type="CDD" id="cd02022">
    <property type="entry name" value="DPCK"/>
    <property type="match status" value="1"/>
</dbReference>
<dbReference type="Pfam" id="PF01121">
    <property type="entry name" value="CoaE"/>
    <property type="match status" value="1"/>
</dbReference>
<comment type="pathway">
    <text evidence="5">Cofactor biosynthesis; coenzyme A biosynthesis; CoA from (R)-pantothenate: step 5/5.</text>
</comment>
<feature type="binding site" evidence="5">
    <location>
        <begin position="11"/>
        <end position="16"/>
    </location>
    <ligand>
        <name>ATP</name>
        <dbReference type="ChEBI" id="CHEBI:30616"/>
    </ligand>
</feature>
<dbReference type="SUPFAM" id="SSF52540">
    <property type="entry name" value="P-loop containing nucleoside triphosphate hydrolases"/>
    <property type="match status" value="1"/>
</dbReference>
<dbReference type="AlphaFoldDB" id="A0A521D945"/>
<evidence type="ECO:0000256" key="1">
    <source>
        <dbReference type="ARBA" id="ARBA00009018"/>
    </source>
</evidence>
<reference evidence="7 8" key="1">
    <citation type="submission" date="2017-05" db="EMBL/GenBank/DDBJ databases">
        <authorList>
            <person name="Varghese N."/>
            <person name="Submissions S."/>
        </authorList>
    </citation>
    <scope>NUCLEOTIDE SEQUENCE [LARGE SCALE GENOMIC DNA]</scope>
    <source>
        <strain evidence="7 8">DSM 21342</strain>
    </source>
</reference>
<keyword evidence="3 5" id="KW-0067">ATP-binding</keyword>
<dbReference type="PROSITE" id="PS51219">
    <property type="entry name" value="DPCK"/>
    <property type="match status" value="1"/>
</dbReference>
<dbReference type="HAMAP" id="MF_00376">
    <property type="entry name" value="Dephospho_CoA_kinase"/>
    <property type="match status" value="1"/>
</dbReference>
<name>A0A521D945_9SPHI</name>
<dbReference type="Proteomes" id="UP000315971">
    <property type="component" value="Unassembled WGS sequence"/>
</dbReference>
<keyword evidence="2 5" id="KW-0547">Nucleotide-binding</keyword>
<protein>
    <recommendedName>
        <fullName evidence="5 6">Dephospho-CoA kinase</fullName>
        <ecNumber evidence="5 6">2.7.1.24</ecNumber>
    </recommendedName>
    <alternativeName>
        <fullName evidence="5">Dephosphocoenzyme A kinase</fullName>
    </alternativeName>
</protein>
<dbReference type="NCBIfam" id="TIGR00152">
    <property type="entry name" value="dephospho-CoA kinase"/>
    <property type="match status" value="1"/>
</dbReference>
<evidence type="ECO:0000256" key="2">
    <source>
        <dbReference type="ARBA" id="ARBA00022741"/>
    </source>
</evidence>
<evidence type="ECO:0000256" key="5">
    <source>
        <dbReference type="HAMAP-Rule" id="MF_00376"/>
    </source>
</evidence>
<comment type="catalytic activity">
    <reaction evidence="5">
        <text>3'-dephospho-CoA + ATP = ADP + CoA + H(+)</text>
        <dbReference type="Rhea" id="RHEA:18245"/>
        <dbReference type="ChEBI" id="CHEBI:15378"/>
        <dbReference type="ChEBI" id="CHEBI:30616"/>
        <dbReference type="ChEBI" id="CHEBI:57287"/>
        <dbReference type="ChEBI" id="CHEBI:57328"/>
        <dbReference type="ChEBI" id="CHEBI:456216"/>
        <dbReference type="EC" id="2.7.1.24"/>
    </reaction>
</comment>
<dbReference type="EMBL" id="FXSZ01000006">
    <property type="protein sequence ID" value="SMO67611.1"/>
    <property type="molecule type" value="Genomic_DNA"/>
</dbReference>
<dbReference type="GO" id="GO:0005737">
    <property type="term" value="C:cytoplasm"/>
    <property type="evidence" value="ECO:0007669"/>
    <property type="project" value="UniProtKB-SubCell"/>
</dbReference>
<evidence type="ECO:0000313" key="8">
    <source>
        <dbReference type="Proteomes" id="UP000315971"/>
    </source>
</evidence>
<keyword evidence="5 7" id="KW-0418">Kinase</keyword>
<comment type="similarity">
    <text evidence="1 5">Belongs to the CoaE family.</text>
</comment>
<keyword evidence="4 5" id="KW-0173">Coenzyme A biosynthesis</keyword>
<dbReference type="PANTHER" id="PTHR10695:SF46">
    <property type="entry name" value="BIFUNCTIONAL COENZYME A SYNTHASE-RELATED"/>
    <property type="match status" value="1"/>
</dbReference>
<keyword evidence="5" id="KW-0808">Transferase</keyword>
<dbReference type="Gene3D" id="3.40.50.300">
    <property type="entry name" value="P-loop containing nucleotide triphosphate hydrolases"/>
    <property type="match status" value="1"/>
</dbReference>
<proteinExistence type="inferred from homology"/>
<dbReference type="GO" id="GO:0015937">
    <property type="term" value="P:coenzyme A biosynthetic process"/>
    <property type="evidence" value="ECO:0007669"/>
    <property type="project" value="UniProtKB-UniRule"/>
</dbReference>
<evidence type="ECO:0000256" key="6">
    <source>
        <dbReference type="NCBIfam" id="TIGR00152"/>
    </source>
</evidence>
<dbReference type="RefSeq" id="WP_185955245.1">
    <property type="nucleotide sequence ID" value="NZ_FXSZ01000006.1"/>
</dbReference>